<name>A0ABU6ZEZ8_9FABA</name>
<dbReference type="Proteomes" id="UP001341840">
    <property type="component" value="Unassembled WGS sequence"/>
</dbReference>
<evidence type="ECO:0000313" key="3">
    <source>
        <dbReference type="Proteomes" id="UP001341840"/>
    </source>
</evidence>
<protein>
    <recommendedName>
        <fullName evidence="4">Transposase MuDR plant domain-containing protein</fullName>
    </recommendedName>
</protein>
<keyword evidence="3" id="KW-1185">Reference proteome</keyword>
<comment type="caution">
    <text evidence="2">The sequence shown here is derived from an EMBL/GenBank/DDBJ whole genome shotgun (WGS) entry which is preliminary data.</text>
</comment>
<evidence type="ECO:0008006" key="4">
    <source>
        <dbReference type="Google" id="ProtNLM"/>
    </source>
</evidence>
<organism evidence="2 3">
    <name type="scientific">Stylosanthes scabra</name>
    <dbReference type="NCBI Taxonomy" id="79078"/>
    <lineage>
        <taxon>Eukaryota</taxon>
        <taxon>Viridiplantae</taxon>
        <taxon>Streptophyta</taxon>
        <taxon>Embryophyta</taxon>
        <taxon>Tracheophyta</taxon>
        <taxon>Spermatophyta</taxon>
        <taxon>Magnoliopsida</taxon>
        <taxon>eudicotyledons</taxon>
        <taxon>Gunneridae</taxon>
        <taxon>Pentapetalae</taxon>
        <taxon>rosids</taxon>
        <taxon>fabids</taxon>
        <taxon>Fabales</taxon>
        <taxon>Fabaceae</taxon>
        <taxon>Papilionoideae</taxon>
        <taxon>50 kb inversion clade</taxon>
        <taxon>dalbergioids sensu lato</taxon>
        <taxon>Dalbergieae</taxon>
        <taxon>Pterocarpus clade</taxon>
        <taxon>Stylosanthes</taxon>
    </lineage>
</organism>
<evidence type="ECO:0000313" key="2">
    <source>
        <dbReference type="EMBL" id="MED6220502.1"/>
    </source>
</evidence>
<proteinExistence type="predicted"/>
<feature type="compositionally biased region" description="Acidic residues" evidence="1">
    <location>
        <begin position="246"/>
        <end position="257"/>
    </location>
</feature>
<evidence type="ECO:0000256" key="1">
    <source>
        <dbReference type="SAM" id="MobiDB-lite"/>
    </source>
</evidence>
<sequence length="329" mass="35963">MVLFNITLYHKGHFAYVDGDMRYVGGEKLDPTIEDYSIGLGMFLNDEDALEMRRIAAKRGACGAVYGASRWANEEGGVDEAPPNGQNEDGGVDEAPSNRQNEEPIVEVAAPIDQGEALAGDEAAPIYEDECADLNTEGEAESNVEADLNAEGGCADGEEAIGEVNAGMEEQGHEWEGDVAGGFENEDTDIDDEEYVPSADEVDSADDVHFTDSEEELDFDDNFFGLQTDAGENGGDRKGKRVVNEEFSDEGEDSNELEDGHAVGDISDEDRTVFPVHKPQENMAEYRWQVGTVYASRKEFKDAVTANAVYTKRGVKFDKVDPKRVIVNY</sequence>
<accession>A0ABU6ZEZ8</accession>
<gene>
    <name evidence="2" type="ORF">PIB30_045416</name>
</gene>
<feature type="region of interest" description="Disordered" evidence="1">
    <location>
        <begin position="74"/>
        <end position="99"/>
    </location>
</feature>
<feature type="region of interest" description="Disordered" evidence="1">
    <location>
        <begin position="228"/>
        <end position="261"/>
    </location>
</feature>
<dbReference type="EMBL" id="JASCZI010272137">
    <property type="protein sequence ID" value="MED6220502.1"/>
    <property type="molecule type" value="Genomic_DNA"/>
</dbReference>
<reference evidence="2 3" key="1">
    <citation type="journal article" date="2023" name="Plants (Basel)">
        <title>Bridging the Gap: Combining Genomics and Transcriptomics Approaches to Understand Stylosanthes scabra, an Orphan Legume from the Brazilian Caatinga.</title>
        <authorList>
            <person name="Ferreira-Neto J.R.C."/>
            <person name="da Silva M.D."/>
            <person name="Binneck E."/>
            <person name="de Melo N.F."/>
            <person name="da Silva R.H."/>
            <person name="de Melo A.L.T.M."/>
            <person name="Pandolfi V."/>
            <person name="Bustamante F.O."/>
            <person name="Brasileiro-Vidal A.C."/>
            <person name="Benko-Iseppon A.M."/>
        </authorList>
    </citation>
    <scope>NUCLEOTIDE SEQUENCE [LARGE SCALE GENOMIC DNA]</scope>
    <source>
        <tissue evidence="2">Leaves</tissue>
    </source>
</reference>